<dbReference type="GO" id="GO:0043022">
    <property type="term" value="F:ribosome binding"/>
    <property type="evidence" value="ECO:0007669"/>
    <property type="project" value="InterPro"/>
</dbReference>
<dbReference type="GO" id="GO:0045901">
    <property type="term" value="P:positive regulation of translational elongation"/>
    <property type="evidence" value="ECO:0007669"/>
    <property type="project" value="InterPro"/>
</dbReference>
<dbReference type="InterPro" id="IPR012340">
    <property type="entry name" value="NA-bd_OB-fold"/>
</dbReference>
<accession>D2EFN3</accession>
<evidence type="ECO:0000259" key="4">
    <source>
        <dbReference type="SMART" id="SM01376"/>
    </source>
</evidence>
<gene>
    <name evidence="5" type="ORF">BJBARM4_0554</name>
</gene>
<dbReference type="PIRSF" id="PIRSF003025">
    <property type="entry name" value="eIF5A"/>
    <property type="match status" value="1"/>
</dbReference>
<dbReference type="GO" id="GO:0003723">
    <property type="term" value="F:RNA binding"/>
    <property type="evidence" value="ECO:0007669"/>
    <property type="project" value="InterPro"/>
</dbReference>
<dbReference type="SUPFAM" id="SSF50104">
    <property type="entry name" value="Translation proteins SH3-like domain"/>
    <property type="match status" value="1"/>
</dbReference>
<dbReference type="GO" id="GO:0003746">
    <property type="term" value="F:translation elongation factor activity"/>
    <property type="evidence" value="ECO:0007669"/>
    <property type="project" value="InterPro"/>
</dbReference>
<dbReference type="PANTHER" id="PTHR11673">
    <property type="entry name" value="TRANSLATION INITIATION FACTOR 5A FAMILY MEMBER"/>
    <property type="match status" value="1"/>
</dbReference>
<dbReference type="Gene3D" id="2.40.50.140">
    <property type="entry name" value="Nucleic acid-binding proteins"/>
    <property type="match status" value="1"/>
</dbReference>
<dbReference type="InterPro" id="IPR014722">
    <property type="entry name" value="Rib_uL2_dom2"/>
</dbReference>
<dbReference type="Pfam" id="PF21485">
    <property type="entry name" value="IF5A-like_N"/>
    <property type="match status" value="1"/>
</dbReference>
<dbReference type="GO" id="GO:0045905">
    <property type="term" value="P:positive regulation of translational termination"/>
    <property type="evidence" value="ECO:0007669"/>
    <property type="project" value="InterPro"/>
</dbReference>
<dbReference type="InterPro" id="IPR020189">
    <property type="entry name" value="IF5A_C"/>
</dbReference>
<feature type="domain" description="Translation initiation factor 5A C-terminal" evidence="4">
    <location>
        <begin position="78"/>
        <end position="138"/>
    </location>
</feature>
<evidence type="ECO:0000313" key="6">
    <source>
        <dbReference type="Proteomes" id="UP000009375"/>
    </source>
</evidence>
<dbReference type="NCBIfam" id="NF003076">
    <property type="entry name" value="PRK03999.1"/>
    <property type="match status" value="1"/>
</dbReference>
<dbReference type="NCBIfam" id="TIGR00037">
    <property type="entry name" value="eIF_5A"/>
    <property type="match status" value="1"/>
</dbReference>
<keyword evidence="2" id="KW-0648">Protein biosynthesis</keyword>
<dbReference type="SUPFAM" id="SSF50249">
    <property type="entry name" value="Nucleic acid-binding proteins"/>
    <property type="match status" value="1"/>
</dbReference>
<keyword evidence="3" id="KW-0385">Hypusine</keyword>
<dbReference type="SMART" id="SM01376">
    <property type="entry name" value="eIF-5a"/>
    <property type="match status" value="1"/>
</dbReference>
<name>D2EFN3_PARA4</name>
<evidence type="ECO:0000313" key="5">
    <source>
        <dbReference type="EMBL" id="EEZ92843.1"/>
    </source>
</evidence>
<protein>
    <submittedName>
        <fullName evidence="5">Translation initiation factor eIF-5A</fullName>
    </submittedName>
</protein>
<dbReference type="Gene3D" id="2.30.30.30">
    <property type="match status" value="1"/>
</dbReference>
<evidence type="ECO:0000256" key="2">
    <source>
        <dbReference type="ARBA" id="ARBA00022917"/>
    </source>
</evidence>
<organism evidence="5 6">
    <name type="scientific">Candidatus Parvarchaeum acidiphilum ARMAN-4</name>
    <dbReference type="NCBI Taxonomy" id="662760"/>
    <lineage>
        <taxon>Archaea</taxon>
        <taxon>Candidatus Parvarchaeota</taxon>
        <taxon>Candidatus Parvarchaeum</taxon>
    </lineage>
</organism>
<dbReference type="InterPro" id="IPR008991">
    <property type="entry name" value="Translation_prot_SH3-like_sf"/>
</dbReference>
<keyword evidence="5" id="KW-0396">Initiation factor</keyword>
<dbReference type="PROSITE" id="PS00302">
    <property type="entry name" value="IF5A_HYPUSINE"/>
    <property type="match status" value="1"/>
</dbReference>
<dbReference type="EMBL" id="GG730047">
    <property type="protein sequence ID" value="EEZ92843.1"/>
    <property type="molecule type" value="Genomic_DNA"/>
</dbReference>
<reference evidence="5 6" key="1">
    <citation type="journal article" date="2010" name="Proc. Natl. Acad. Sci. U.S.A.">
        <title>Enigmatic, ultrasmall, uncultivated Archaea.</title>
        <authorList>
            <person name="Baker B.J."/>
            <person name="Comolli L.R."/>
            <person name="Dick G.J."/>
            <person name="Hauser L.J."/>
            <person name="Hyatt D."/>
            <person name="Dill B.D."/>
            <person name="Land M.L."/>
            <person name="Verberkmoes N.C."/>
            <person name="Hettich R.L."/>
            <person name="Banfield J.F."/>
        </authorList>
    </citation>
    <scope>NUCLEOTIDE SEQUENCE [LARGE SCALE GENOMIC DNA]</scope>
</reference>
<dbReference type="Proteomes" id="UP000009375">
    <property type="component" value="Unassembled WGS sequence"/>
</dbReference>
<evidence type="ECO:0000256" key="3">
    <source>
        <dbReference type="ARBA" id="ARBA00023071"/>
    </source>
</evidence>
<dbReference type="GO" id="GO:0003743">
    <property type="term" value="F:translation initiation factor activity"/>
    <property type="evidence" value="ECO:0007669"/>
    <property type="project" value="UniProtKB-KW"/>
</dbReference>
<dbReference type="InterPro" id="IPR019769">
    <property type="entry name" value="Trans_elong_IF5A_hypusine_site"/>
</dbReference>
<proteinExistence type="inferred from homology"/>
<dbReference type="AlphaFoldDB" id="D2EFN3"/>
<dbReference type="InterPro" id="IPR048670">
    <property type="entry name" value="IF5A-like_N"/>
</dbReference>
<sequence length="138" mass="15407">MLKIVNRDMDFKVAGINELRKGDTILVDDQFICKITDLALSAPGKHGHAKARVEAVGVIDGKKRVFVMSAEDRAKIPIIEKRIAQVISLNDGKVQLMDMESYEVFDADIPEELKDKMKEGAQVTYSDLMGQKLIKGMK</sequence>
<evidence type="ECO:0000256" key="1">
    <source>
        <dbReference type="ARBA" id="ARBA00006016"/>
    </source>
</evidence>
<dbReference type="InterPro" id="IPR001884">
    <property type="entry name" value="IF5A-like"/>
</dbReference>
<comment type="similarity">
    <text evidence="1">Belongs to the eIF-5A family.</text>
</comment>